<keyword evidence="5" id="KW-1185">Reference proteome</keyword>
<keyword evidence="2" id="KW-0732">Signal</keyword>
<dbReference type="SUPFAM" id="SSF49899">
    <property type="entry name" value="Concanavalin A-like lectins/glucanases"/>
    <property type="match status" value="1"/>
</dbReference>
<feature type="signal peptide" evidence="2">
    <location>
        <begin position="1"/>
        <end position="31"/>
    </location>
</feature>
<gene>
    <name evidence="4" type="ordered locus">Caka_1019</name>
</gene>
<evidence type="ECO:0000259" key="3">
    <source>
        <dbReference type="PROSITE" id="PS51762"/>
    </source>
</evidence>
<organism evidence="4 5">
    <name type="scientific">Coraliomargarita akajimensis (strain DSM 45221 / IAM 15411 / JCM 23193 / KCTC 12865 / 04OKA010-24)</name>
    <dbReference type="NCBI Taxonomy" id="583355"/>
    <lineage>
        <taxon>Bacteria</taxon>
        <taxon>Pseudomonadati</taxon>
        <taxon>Verrucomicrobiota</taxon>
        <taxon>Opitutia</taxon>
        <taxon>Puniceicoccales</taxon>
        <taxon>Coraliomargaritaceae</taxon>
        <taxon>Coraliomargarita</taxon>
    </lineage>
</organism>
<dbReference type="OrthoDB" id="9809583at2"/>
<dbReference type="Gene3D" id="2.60.120.200">
    <property type="match status" value="1"/>
</dbReference>
<evidence type="ECO:0000256" key="2">
    <source>
        <dbReference type="SAM" id="SignalP"/>
    </source>
</evidence>
<evidence type="ECO:0000313" key="5">
    <source>
        <dbReference type="Proteomes" id="UP000000925"/>
    </source>
</evidence>
<dbReference type="HOGENOM" id="CLU_955498_0_0_0"/>
<name>D5EHK0_CORAD</name>
<proteinExistence type="inferred from homology"/>
<dbReference type="eggNOG" id="COG2273">
    <property type="taxonomic scope" value="Bacteria"/>
</dbReference>
<dbReference type="InterPro" id="IPR013320">
    <property type="entry name" value="ConA-like_dom_sf"/>
</dbReference>
<evidence type="ECO:0000313" key="4">
    <source>
        <dbReference type="EMBL" id="ADE54041.1"/>
    </source>
</evidence>
<evidence type="ECO:0000256" key="1">
    <source>
        <dbReference type="ARBA" id="ARBA00006865"/>
    </source>
</evidence>
<comment type="similarity">
    <text evidence="1">Belongs to the glycosyl hydrolase 16 family.</text>
</comment>
<feature type="chain" id="PRO_5003071176" description="GH16 domain-containing protein" evidence="2">
    <location>
        <begin position="32"/>
        <end position="291"/>
    </location>
</feature>
<accession>D5EHK0</accession>
<dbReference type="GO" id="GO:0005975">
    <property type="term" value="P:carbohydrate metabolic process"/>
    <property type="evidence" value="ECO:0007669"/>
    <property type="project" value="InterPro"/>
</dbReference>
<dbReference type="EMBL" id="CP001998">
    <property type="protein sequence ID" value="ADE54041.1"/>
    <property type="molecule type" value="Genomic_DNA"/>
</dbReference>
<dbReference type="Proteomes" id="UP000000925">
    <property type="component" value="Chromosome"/>
</dbReference>
<feature type="domain" description="GH16" evidence="3">
    <location>
        <begin position="56"/>
        <end position="291"/>
    </location>
</feature>
<reference evidence="4 5" key="1">
    <citation type="journal article" date="2010" name="Stand. Genomic Sci.">
        <title>Complete genome sequence of Coraliomargarita akajimensis type strain (04OKA010-24).</title>
        <authorList>
            <person name="Mavromatis K."/>
            <person name="Abt B."/>
            <person name="Brambilla E."/>
            <person name="Lapidus A."/>
            <person name="Copeland A."/>
            <person name="Deshpande S."/>
            <person name="Nolan M."/>
            <person name="Lucas S."/>
            <person name="Tice H."/>
            <person name="Cheng J.F."/>
            <person name="Han C."/>
            <person name="Detter J.C."/>
            <person name="Woyke T."/>
            <person name="Goodwin L."/>
            <person name="Pitluck S."/>
            <person name="Held B."/>
            <person name="Brettin T."/>
            <person name="Tapia R."/>
            <person name="Ivanova N."/>
            <person name="Mikhailova N."/>
            <person name="Pati A."/>
            <person name="Liolios K."/>
            <person name="Chen A."/>
            <person name="Palaniappan K."/>
            <person name="Land M."/>
            <person name="Hauser L."/>
            <person name="Chang Y.J."/>
            <person name="Jeffries C.D."/>
            <person name="Rohde M."/>
            <person name="Goker M."/>
            <person name="Bristow J."/>
            <person name="Eisen J.A."/>
            <person name="Markowitz V."/>
            <person name="Hugenholtz P."/>
            <person name="Klenk H.P."/>
            <person name="Kyrpides N.C."/>
        </authorList>
    </citation>
    <scope>NUCLEOTIDE SEQUENCE [LARGE SCALE GENOMIC DNA]</scope>
    <source>
        <strain evidence="5">DSM 45221 / IAM 15411 / JCM 23193 / KCTC 12865</strain>
    </source>
</reference>
<dbReference type="AlphaFoldDB" id="D5EHK0"/>
<protein>
    <recommendedName>
        <fullName evidence="3">GH16 domain-containing protein</fullName>
    </recommendedName>
</protein>
<dbReference type="InterPro" id="IPR000757">
    <property type="entry name" value="Beta-glucanase-like"/>
</dbReference>
<dbReference type="PROSITE" id="PS51762">
    <property type="entry name" value="GH16_2"/>
    <property type="match status" value="1"/>
</dbReference>
<sequence>MKIPKARCKLRISACVAVATLLTSAPLTVQAQSKLSAPGGWTIYNWATDYFNDTNLGWQWTDVAPSWWLYEKSDNRPERGGVTWSKFRQDNVIMDGNSLVVRNRYHYTPQSGGWSGRYNQNVNTYTYSGGWLESKASWLVEGQYQANSKVDWNFADIWPTFWLTYTGNGGHELDIMQYQLNALDHSHIVWKANSGGIQGSSQRSWNPWTTPKWEHDWALARVRSWSNWACRTTRNSPATFYINGKLEHTSPLAYVNSGMKLIFSSSPHKSWRPLPGNYPSFRVNWVETHIP</sequence>
<dbReference type="GO" id="GO:0004553">
    <property type="term" value="F:hydrolase activity, hydrolyzing O-glycosyl compounds"/>
    <property type="evidence" value="ECO:0007669"/>
    <property type="project" value="InterPro"/>
</dbReference>
<dbReference type="KEGG" id="caa:Caka_1019"/>